<dbReference type="Pfam" id="PF14697">
    <property type="entry name" value="Fer4_21"/>
    <property type="match status" value="1"/>
</dbReference>
<sequence length="85" mass="9379">MYSNQYIKIDQNACMGCGGCITACPHDALEFDAEGKSSIKLANVCDGEHECVVFCPIGALTQNKDYKQKVETIEETEKIEQIVNC</sequence>
<dbReference type="AlphaFoldDB" id="A0AA86P6U6"/>
<accession>A0AA86P6U6</accession>
<keyword evidence="11" id="KW-1185">Reference proteome</keyword>
<keyword evidence="1" id="KW-0813">Transport</keyword>
<dbReference type="GO" id="GO:0051539">
    <property type="term" value="F:4 iron, 4 sulfur cluster binding"/>
    <property type="evidence" value="ECO:0007669"/>
    <property type="project" value="UniProtKB-KW"/>
</dbReference>
<keyword evidence="3" id="KW-0479">Metal-binding</keyword>
<dbReference type="GO" id="GO:0046872">
    <property type="term" value="F:metal ion binding"/>
    <property type="evidence" value="ECO:0007669"/>
    <property type="project" value="UniProtKB-KW"/>
</dbReference>
<keyword evidence="4" id="KW-0677">Repeat</keyword>
<dbReference type="EMBL" id="CAXDID020000722">
    <property type="protein sequence ID" value="CAL6111828.1"/>
    <property type="molecule type" value="Genomic_DNA"/>
</dbReference>
<evidence type="ECO:0000256" key="3">
    <source>
        <dbReference type="ARBA" id="ARBA00022723"/>
    </source>
</evidence>
<evidence type="ECO:0000313" key="11">
    <source>
        <dbReference type="Proteomes" id="UP001642409"/>
    </source>
</evidence>
<gene>
    <name evidence="9" type="ORF">HINF_LOCUS18922</name>
    <name evidence="10" type="ORF">HINF_LOCUS76700</name>
</gene>
<dbReference type="SUPFAM" id="SSF54862">
    <property type="entry name" value="4Fe-4S ferredoxins"/>
    <property type="match status" value="1"/>
</dbReference>
<evidence type="ECO:0000313" key="10">
    <source>
        <dbReference type="EMBL" id="CAL6111828.1"/>
    </source>
</evidence>
<evidence type="ECO:0000313" key="9">
    <source>
        <dbReference type="EMBL" id="CAI9931277.1"/>
    </source>
</evidence>
<dbReference type="InterPro" id="IPR050572">
    <property type="entry name" value="Fe-S_Ferredoxin"/>
</dbReference>
<dbReference type="InterPro" id="IPR017896">
    <property type="entry name" value="4Fe4S_Fe-S-bd"/>
</dbReference>
<dbReference type="PROSITE" id="PS51379">
    <property type="entry name" value="4FE4S_FER_2"/>
    <property type="match status" value="1"/>
</dbReference>
<keyword evidence="6" id="KW-0408">Iron</keyword>
<dbReference type="InterPro" id="IPR017900">
    <property type="entry name" value="4Fe4S_Fe_S_CS"/>
</dbReference>
<evidence type="ECO:0000256" key="2">
    <source>
        <dbReference type="ARBA" id="ARBA00022485"/>
    </source>
</evidence>
<evidence type="ECO:0000259" key="8">
    <source>
        <dbReference type="PROSITE" id="PS51379"/>
    </source>
</evidence>
<keyword evidence="2" id="KW-0004">4Fe-4S</keyword>
<dbReference type="EMBL" id="CATOUU010000479">
    <property type="protein sequence ID" value="CAI9931277.1"/>
    <property type="molecule type" value="Genomic_DNA"/>
</dbReference>
<feature type="domain" description="4Fe-4S ferredoxin-type" evidence="8">
    <location>
        <begin position="5"/>
        <end position="34"/>
    </location>
</feature>
<evidence type="ECO:0000256" key="1">
    <source>
        <dbReference type="ARBA" id="ARBA00022448"/>
    </source>
</evidence>
<keyword evidence="7" id="KW-0411">Iron-sulfur</keyword>
<organism evidence="9">
    <name type="scientific">Hexamita inflata</name>
    <dbReference type="NCBI Taxonomy" id="28002"/>
    <lineage>
        <taxon>Eukaryota</taxon>
        <taxon>Metamonada</taxon>
        <taxon>Diplomonadida</taxon>
        <taxon>Hexamitidae</taxon>
        <taxon>Hexamitinae</taxon>
        <taxon>Hexamita</taxon>
    </lineage>
</organism>
<reference evidence="9" key="1">
    <citation type="submission" date="2023-06" db="EMBL/GenBank/DDBJ databases">
        <authorList>
            <person name="Kurt Z."/>
        </authorList>
    </citation>
    <scope>NUCLEOTIDE SEQUENCE</scope>
</reference>
<evidence type="ECO:0000256" key="4">
    <source>
        <dbReference type="ARBA" id="ARBA00022737"/>
    </source>
</evidence>
<protein>
    <submittedName>
        <fullName evidence="9">4Fe-4S dicluster domain-containing protein</fullName>
    </submittedName>
    <submittedName>
        <fullName evidence="10">4Fe-4S_dicluster domain-containing protein</fullName>
    </submittedName>
</protein>
<comment type="caution">
    <text evidence="9">The sequence shown here is derived from an EMBL/GenBank/DDBJ whole genome shotgun (WGS) entry which is preliminary data.</text>
</comment>
<dbReference type="PANTHER" id="PTHR43687:SF6">
    <property type="entry name" value="L-ASPARTATE SEMIALDEHYDE SULFURTRANSFERASE IRON-SULFUR SUBUNIT"/>
    <property type="match status" value="1"/>
</dbReference>
<dbReference type="PANTHER" id="PTHR43687">
    <property type="entry name" value="ADENYLYLSULFATE REDUCTASE, BETA SUBUNIT"/>
    <property type="match status" value="1"/>
</dbReference>
<reference evidence="10 11" key="2">
    <citation type="submission" date="2024-07" db="EMBL/GenBank/DDBJ databases">
        <authorList>
            <person name="Akdeniz Z."/>
        </authorList>
    </citation>
    <scope>NUCLEOTIDE SEQUENCE [LARGE SCALE GENOMIC DNA]</scope>
</reference>
<dbReference type="Proteomes" id="UP001642409">
    <property type="component" value="Unassembled WGS sequence"/>
</dbReference>
<evidence type="ECO:0000256" key="5">
    <source>
        <dbReference type="ARBA" id="ARBA00022982"/>
    </source>
</evidence>
<keyword evidence="5" id="KW-0249">Electron transport</keyword>
<name>A0AA86P6U6_9EUKA</name>
<evidence type="ECO:0000256" key="7">
    <source>
        <dbReference type="ARBA" id="ARBA00023014"/>
    </source>
</evidence>
<evidence type="ECO:0000256" key="6">
    <source>
        <dbReference type="ARBA" id="ARBA00023004"/>
    </source>
</evidence>
<dbReference type="PROSITE" id="PS00198">
    <property type="entry name" value="4FE4S_FER_1"/>
    <property type="match status" value="1"/>
</dbReference>
<dbReference type="Gene3D" id="3.30.70.20">
    <property type="match status" value="1"/>
</dbReference>
<proteinExistence type="predicted"/>